<dbReference type="Gene3D" id="3.30.70.1020">
    <property type="entry name" value="Trehalose-6-phosphate phosphatase related protein, domain 2"/>
    <property type="match status" value="1"/>
</dbReference>
<dbReference type="NCBIfam" id="NF011071">
    <property type="entry name" value="PRK14501.1"/>
    <property type="match status" value="1"/>
</dbReference>
<dbReference type="PANTHER" id="PTHR10788">
    <property type="entry name" value="TREHALOSE-6-PHOSPHATE SYNTHASE"/>
    <property type="match status" value="1"/>
</dbReference>
<dbReference type="PANTHER" id="PTHR10788:SF106">
    <property type="entry name" value="BCDNA.GH08860"/>
    <property type="match status" value="1"/>
</dbReference>
<evidence type="ECO:0000313" key="3">
    <source>
        <dbReference type="Proteomes" id="UP000562984"/>
    </source>
</evidence>
<keyword evidence="3" id="KW-1185">Reference proteome</keyword>
<comment type="caution">
    <text evidence="2">The sequence shown here is derived from an EMBL/GenBank/DDBJ whole genome shotgun (WGS) entry which is preliminary data.</text>
</comment>
<dbReference type="Pfam" id="PF00982">
    <property type="entry name" value="Glyco_transf_20"/>
    <property type="match status" value="1"/>
</dbReference>
<organism evidence="2 3">
    <name type="scientific">Nakamurella aerolata</name>
    <dbReference type="NCBI Taxonomy" id="1656892"/>
    <lineage>
        <taxon>Bacteria</taxon>
        <taxon>Bacillati</taxon>
        <taxon>Actinomycetota</taxon>
        <taxon>Actinomycetes</taxon>
        <taxon>Nakamurellales</taxon>
        <taxon>Nakamurellaceae</taxon>
        <taxon>Nakamurella</taxon>
    </lineage>
</organism>
<proteinExistence type="inferred from homology"/>
<gene>
    <name evidence="2" type="ORF">HKD39_07090</name>
</gene>
<dbReference type="CDD" id="cd03788">
    <property type="entry name" value="GT20_TPS"/>
    <property type="match status" value="1"/>
</dbReference>
<reference evidence="2 3" key="1">
    <citation type="submission" date="2020-05" db="EMBL/GenBank/DDBJ databases">
        <title>Nakamurella sp. DB0629 isolated from air conditioner.</title>
        <authorList>
            <person name="Kim D.H."/>
            <person name="Kim D.-U."/>
        </authorList>
    </citation>
    <scope>NUCLEOTIDE SEQUENCE [LARGE SCALE GENOMIC DNA]</scope>
    <source>
        <strain evidence="2 3">DB0629</strain>
    </source>
</reference>
<dbReference type="Proteomes" id="UP000562984">
    <property type="component" value="Unassembled WGS sequence"/>
</dbReference>
<evidence type="ECO:0000256" key="1">
    <source>
        <dbReference type="ARBA" id="ARBA00008799"/>
    </source>
</evidence>
<dbReference type="EMBL" id="JABEND010000003">
    <property type="protein sequence ID" value="NNG35478.1"/>
    <property type="molecule type" value="Genomic_DNA"/>
</dbReference>
<dbReference type="Gene3D" id="3.40.50.1000">
    <property type="entry name" value="HAD superfamily/HAD-like"/>
    <property type="match status" value="1"/>
</dbReference>
<dbReference type="Gene3D" id="3.40.50.2000">
    <property type="entry name" value="Glycogen Phosphorylase B"/>
    <property type="match status" value="2"/>
</dbReference>
<dbReference type="GO" id="GO:0005992">
    <property type="term" value="P:trehalose biosynthetic process"/>
    <property type="evidence" value="ECO:0007669"/>
    <property type="project" value="InterPro"/>
</dbReference>
<dbReference type="Pfam" id="PF02358">
    <property type="entry name" value="Trehalose_PPase"/>
    <property type="match status" value="1"/>
</dbReference>
<comment type="similarity">
    <text evidence="1">Belongs to the glycosyltransferase 20 family.</text>
</comment>
<dbReference type="SUPFAM" id="SSF56784">
    <property type="entry name" value="HAD-like"/>
    <property type="match status" value="1"/>
</dbReference>
<dbReference type="InterPro" id="IPR036412">
    <property type="entry name" value="HAD-like_sf"/>
</dbReference>
<dbReference type="NCBIfam" id="TIGR00685">
    <property type="entry name" value="T6PP"/>
    <property type="match status" value="1"/>
</dbReference>
<dbReference type="GO" id="GO:0003825">
    <property type="term" value="F:alpha,alpha-trehalose-phosphate synthase (UDP-forming) activity"/>
    <property type="evidence" value="ECO:0007669"/>
    <property type="project" value="TreeGrafter"/>
</dbReference>
<dbReference type="InterPro" id="IPR001830">
    <property type="entry name" value="Glyco_trans_20"/>
</dbReference>
<protein>
    <submittedName>
        <fullName evidence="2">Bifunctional alpha,alpha-trehalose-phosphate synthase (UDP-forming)/trehalose-phosphatase</fullName>
    </submittedName>
</protein>
<dbReference type="SUPFAM" id="SSF53756">
    <property type="entry name" value="UDP-Glycosyltransferase/glycogen phosphorylase"/>
    <property type="match status" value="1"/>
</dbReference>
<dbReference type="InterPro" id="IPR023214">
    <property type="entry name" value="HAD_sf"/>
</dbReference>
<accession>A0A849A8P7</accession>
<name>A0A849A8P7_9ACTN</name>
<dbReference type="AlphaFoldDB" id="A0A849A8P7"/>
<dbReference type="CDD" id="cd01627">
    <property type="entry name" value="HAD_TPP"/>
    <property type="match status" value="1"/>
</dbReference>
<sequence length="743" mass="80847">MVVVANRLPFDLKKQPDGSTKATQAPGGLVTALAPILSRREGAWIGWPGDADVALEPTTTDGLTLYPVPLSHDEVENYYEGFSNATLWPLYHDAVAEPEFHRHWWDAYQRVNRRFAEKAAAVAAEGATVWVHDYQLQLVPAMLRQLRPDVRIGFFLHIPFPPAELFMRLPARAAIMEGLMGADLIGFQVPGAVRNFTRLARTLLDAEVTGTTLRYDDRQIRVGAFPISIDSEAQSELATQPHVTEAAAQLREDLGLPRKIILGVDRLDYTKGINVRLRAFGELLAERDPAVDDAVMIQIATPSRERLGSYVRTREDIERQVGALNGDYGRIGRPAVHYLHQSFPREDLAAFYVAADVMAVTPLRDGMNLVAKEYVACRSAGDGVLLLSEFTGAANELKQALLVNPYDTNGVKQALRRALQMPMTEQKKRMRAMRRQVATHDVDAWARSFLSTLEDTRDPAGAALRRLPSDIVEVIDQLAATPNLLVGTDFDGVLAPIVDDPASARPLPDSVQALRTLAMLPNTSVAVISGRQLESLRALLGDAGPVYMIGSHGAEDAGILGVPQPQQPAEAGPTPPTLTAAQQDLKDRVEAETASIAEQFPGVRLEHKPTGVTVHVRGLPAEVEKQVDQRVREGVGSWDGVRLLPGKKVLELSVVSADKGAALAALKNGLSSSAALFVGDDVTDEHAFAVLDVHDEPQAQGPDIGIKVGPGDTIAKFRIDNPRRVADLFTALAAARQRHLRIS</sequence>
<evidence type="ECO:0000313" key="2">
    <source>
        <dbReference type="EMBL" id="NNG35478.1"/>
    </source>
</evidence>
<dbReference type="InterPro" id="IPR003337">
    <property type="entry name" value="Trehalose_PPase"/>
</dbReference>